<evidence type="ECO:0000313" key="14">
    <source>
        <dbReference type="Proteomes" id="UP000185680"/>
    </source>
</evidence>
<keyword evidence="13" id="KW-1185">Reference proteome</keyword>
<comment type="subcellular location">
    <subcellularLocation>
        <location evidence="1">Bacterial flagellum basal body</location>
    </subcellularLocation>
    <subcellularLocation>
        <location evidence="2">Cell membrane</location>
    </subcellularLocation>
</comment>
<dbReference type="GO" id="GO:0044781">
    <property type="term" value="P:bacterial-type flagellum organization"/>
    <property type="evidence" value="ECO:0007669"/>
    <property type="project" value="InterPro"/>
</dbReference>
<reference evidence="11 14" key="2">
    <citation type="submission" date="2016-10" db="EMBL/GenBank/DDBJ databases">
        <title>Hydorgenophaga sp. LPB0072 isolated from gastropod.</title>
        <authorList>
            <person name="Kim E."/>
            <person name="Yi H."/>
        </authorList>
    </citation>
    <scope>NUCLEOTIDE SEQUENCE [LARGE SCALE GENOMIC DNA]</scope>
    <source>
        <strain evidence="11 14">LPB0072</strain>
    </source>
</reference>
<keyword evidence="3" id="KW-1003">Cell membrane</keyword>
<dbReference type="STRING" id="1763535.LPB072_04455"/>
<evidence type="ECO:0000256" key="10">
    <source>
        <dbReference type="SAM" id="Phobius"/>
    </source>
</evidence>
<dbReference type="KEGG" id="hyl:LPB072_04455"/>
<dbReference type="PANTHER" id="PTHR38766:SF1">
    <property type="entry name" value="FLAGELLAR PROTEIN FLIO"/>
    <property type="match status" value="1"/>
</dbReference>
<evidence type="ECO:0000256" key="2">
    <source>
        <dbReference type="ARBA" id="ARBA00004236"/>
    </source>
</evidence>
<dbReference type="GO" id="GO:0009425">
    <property type="term" value="C:bacterial-type flagellum basal body"/>
    <property type="evidence" value="ECO:0007669"/>
    <property type="project" value="UniProtKB-SubCell"/>
</dbReference>
<proteinExistence type="inferred from homology"/>
<dbReference type="Proteomes" id="UP000185657">
    <property type="component" value="Unassembled WGS sequence"/>
</dbReference>
<evidence type="ECO:0000256" key="8">
    <source>
        <dbReference type="ARBA" id="ARBA00037937"/>
    </source>
</evidence>
<feature type="region of interest" description="Disordered" evidence="9">
    <location>
        <begin position="83"/>
        <end position="121"/>
    </location>
</feature>
<accession>A0A167HGI2</accession>
<dbReference type="GO" id="GO:0005886">
    <property type="term" value="C:plasma membrane"/>
    <property type="evidence" value="ECO:0007669"/>
    <property type="project" value="UniProtKB-SubCell"/>
</dbReference>
<evidence type="ECO:0008006" key="15">
    <source>
        <dbReference type="Google" id="ProtNLM"/>
    </source>
</evidence>
<evidence type="ECO:0000256" key="3">
    <source>
        <dbReference type="ARBA" id="ARBA00022475"/>
    </source>
</evidence>
<dbReference type="OrthoDB" id="8905632at2"/>
<keyword evidence="6 10" id="KW-0472">Membrane</keyword>
<dbReference type="InterPro" id="IPR052205">
    <property type="entry name" value="FliO/MopB"/>
</dbReference>
<dbReference type="EMBL" id="CP017476">
    <property type="protein sequence ID" value="AOW12215.1"/>
    <property type="molecule type" value="Genomic_DNA"/>
</dbReference>
<feature type="transmembrane region" description="Helical" evidence="10">
    <location>
        <begin position="6"/>
        <end position="22"/>
    </location>
</feature>
<name>A0A167HGI2_9BURK</name>
<reference evidence="12 13" key="1">
    <citation type="submission" date="2016-02" db="EMBL/GenBank/DDBJ databases">
        <title>Draft genome sequence of Hydrogenophaga sp. LPB0072.</title>
        <authorList>
            <person name="Shin S.-K."/>
            <person name="Yi H."/>
        </authorList>
    </citation>
    <scope>NUCLEOTIDE SEQUENCE [LARGE SCALE GENOMIC DNA]</scope>
    <source>
        <strain evidence="12 13">LPB0072</strain>
    </source>
</reference>
<dbReference type="Pfam" id="PF04347">
    <property type="entry name" value="FliO"/>
    <property type="match status" value="1"/>
</dbReference>
<evidence type="ECO:0000256" key="6">
    <source>
        <dbReference type="ARBA" id="ARBA00023136"/>
    </source>
</evidence>
<keyword evidence="7" id="KW-0975">Bacterial flagellum</keyword>
<dbReference type="PANTHER" id="PTHR38766">
    <property type="entry name" value="FLAGELLAR PROTEIN FLIO"/>
    <property type="match status" value="1"/>
</dbReference>
<dbReference type="RefSeq" id="WP_066092136.1">
    <property type="nucleotide sequence ID" value="NZ_CP017476.1"/>
</dbReference>
<comment type="similarity">
    <text evidence="8">Belongs to the FliO/MopB family.</text>
</comment>
<evidence type="ECO:0000313" key="13">
    <source>
        <dbReference type="Proteomes" id="UP000185657"/>
    </source>
</evidence>
<gene>
    <name evidence="11" type="ORF">LPB072_04455</name>
    <name evidence="12" type="ORF">LPB72_14705</name>
</gene>
<dbReference type="InterPro" id="IPR022781">
    <property type="entry name" value="Flagellar_biosynth_FliO"/>
</dbReference>
<keyword evidence="5 10" id="KW-1133">Transmembrane helix</keyword>
<evidence type="ECO:0000256" key="4">
    <source>
        <dbReference type="ARBA" id="ARBA00022692"/>
    </source>
</evidence>
<dbReference type="AlphaFoldDB" id="A0A167HGI2"/>
<organism evidence="11 14">
    <name type="scientific">Hydrogenophaga crassostreae</name>
    <dbReference type="NCBI Taxonomy" id="1763535"/>
    <lineage>
        <taxon>Bacteria</taxon>
        <taxon>Pseudomonadati</taxon>
        <taxon>Pseudomonadota</taxon>
        <taxon>Betaproteobacteria</taxon>
        <taxon>Burkholderiales</taxon>
        <taxon>Comamonadaceae</taxon>
        <taxon>Hydrogenophaga</taxon>
    </lineage>
</organism>
<evidence type="ECO:0000256" key="9">
    <source>
        <dbReference type="SAM" id="MobiDB-lite"/>
    </source>
</evidence>
<evidence type="ECO:0000256" key="1">
    <source>
        <dbReference type="ARBA" id="ARBA00004117"/>
    </source>
</evidence>
<sequence>MLQNALPAVGLLLAMMVVAWLLQRWRRHLPNVSRQAGPSLKVMNTLPLGPQQRVVTVQVGDGADRVCLVLGVAPGGITALHQLPLPNEPQPSLPPAANSEGFKARLSQLIQPQQEGPHAPG</sequence>
<protein>
    <recommendedName>
        <fullName evidence="15">Flagellar protein</fullName>
    </recommendedName>
</protein>
<evidence type="ECO:0000313" key="11">
    <source>
        <dbReference type="EMBL" id="AOW12215.1"/>
    </source>
</evidence>
<dbReference type="Proteomes" id="UP000185680">
    <property type="component" value="Chromosome"/>
</dbReference>
<dbReference type="EMBL" id="LVWD01000026">
    <property type="protein sequence ID" value="OAD41160.1"/>
    <property type="molecule type" value="Genomic_DNA"/>
</dbReference>
<evidence type="ECO:0000256" key="7">
    <source>
        <dbReference type="ARBA" id="ARBA00023143"/>
    </source>
</evidence>
<keyword evidence="4 10" id="KW-0812">Transmembrane</keyword>
<evidence type="ECO:0000313" key="12">
    <source>
        <dbReference type="EMBL" id="OAD41160.1"/>
    </source>
</evidence>
<evidence type="ECO:0000256" key="5">
    <source>
        <dbReference type="ARBA" id="ARBA00022989"/>
    </source>
</evidence>